<accession>A0ABQ7FSS8</accession>
<keyword evidence="6 9" id="KW-1133">Transmembrane helix</keyword>
<feature type="region of interest" description="Disordered" evidence="8">
    <location>
        <begin position="589"/>
        <end position="627"/>
    </location>
</feature>
<evidence type="ECO:0000256" key="2">
    <source>
        <dbReference type="ARBA" id="ARBA00022475"/>
    </source>
</evidence>
<keyword evidence="2" id="KW-1003">Cell membrane</keyword>
<feature type="transmembrane region" description="Helical" evidence="9">
    <location>
        <begin position="285"/>
        <end position="306"/>
    </location>
</feature>
<comment type="caution">
    <text evidence="11">The sequence shown here is derived from an EMBL/GenBank/DDBJ whole genome shotgun (WGS) entry which is preliminary data.</text>
</comment>
<dbReference type="Proteomes" id="UP000621266">
    <property type="component" value="Unassembled WGS sequence"/>
</dbReference>
<keyword evidence="3" id="KW-0328">Glycosyltransferase</keyword>
<evidence type="ECO:0000256" key="4">
    <source>
        <dbReference type="ARBA" id="ARBA00022679"/>
    </source>
</evidence>
<feature type="transmembrane region" description="Helical" evidence="9">
    <location>
        <begin position="173"/>
        <end position="189"/>
    </location>
</feature>
<evidence type="ECO:0000313" key="11">
    <source>
        <dbReference type="EMBL" id="KAF4410828.1"/>
    </source>
</evidence>
<evidence type="ECO:0000259" key="10">
    <source>
        <dbReference type="Pfam" id="PF02366"/>
    </source>
</evidence>
<comment type="subcellular location">
    <subcellularLocation>
        <location evidence="1">Cell membrane</location>
        <topology evidence="1">Multi-pass membrane protein</topology>
    </subcellularLocation>
</comment>
<name>A0ABQ7FSS8_9ACTN</name>
<feature type="transmembrane region" description="Helical" evidence="9">
    <location>
        <begin position="453"/>
        <end position="473"/>
    </location>
</feature>
<feature type="transmembrane region" description="Helical" evidence="9">
    <location>
        <begin position="402"/>
        <end position="420"/>
    </location>
</feature>
<evidence type="ECO:0000256" key="1">
    <source>
        <dbReference type="ARBA" id="ARBA00004651"/>
    </source>
</evidence>
<dbReference type="PANTHER" id="PTHR33908:SF11">
    <property type="entry name" value="MEMBRANE PROTEIN"/>
    <property type="match status" value="1"/>
</dbReference>
<evidence type="ECO:0000256" key="9">
    <source>
        <dbReference type="SAM" id="Phobius"/>
    </source>
</evidence>
<feature type="transmembrane region" description="Helical" evidence="9">
    <location>
        <begin position="146"/>
        <end position="166"/>
    </location>
</feature>
<sequence>MTHGQQPLLERAGDGERRGAPVPRPEAAGATPPPGADGRWRRHRRWLYGLAVVVLLGQMAVAMVTAAVRQTPTIDEPVYVATAVVQTQQHSLRYNPEHPPLGKLLIAAGTVFAEPRLDPGFDGDQTELGRELLYGSGNDPERLMRAARLPVIVSTLLFGLVVLAFARELAGPAGGLVALALYAFSPDVIAHGSLATLDVPAAGFLLTSAWLLWRSRLRPRLFLPLAGAALGAALATKMSTLAAVPVLLVAAVLSVWRAAGHPSRAGAGTGPRPAAGVRAGTRRGLVAVAVVGLAAVAVVWLCYLAVDPRLRWAPPPGVPPVRGLRGLAVGLLPFPAPYRDGMLIQFGFEERPWRGFLFGRLYQGSLWYYLPAALLVKTPLGTLALWAAGAVATLRHGRLRRAAPYVLVPAVVLLAAAMTGDRDLGVRYAVFLPMFLAVAAGGVVTVRRGGRRAARAVTAALLLCVAVSSLRAYPYYLPYSNEAFGGPAKTHHHLHDSNVDWGQDLGRLADRLRERHAHERRIWLVYKGSGVPRHYGIRASDPREVPLSEVRGLIAVSNSAAAKARGRLAALLADSRPVGEVGHSITLYRRAEPSPPSVPSAPSPSPSPFPYAFPSAASSAEGARSGS</sequence>
<organism evidence="11 12">
    <name type="scientific">Streptomyces lycii</name>
    <dbReference type="NCBI Taxonomy" id="2654337"/>
    <lineage>
        <taxon>Bacteria</taxon>
        <taxon>Bacillati</taxon>
        <taxon>Actinomycetota</taxon>
        <taxon>Actinomycetes</taxon>
        <taxon>Kitasatosporales</taxon>
        <taxon>Streptomycetaceae</taxon>
        <taxon>Streptomyces</taxon>
    </lineage>
</organism>
<feature type="transmembrane region" description="Helical" evidence="9">
    <location>
        <begin position="366"/>
        <end position="390"/>
    </location>
</feature>
<proteinExistence type="predicted"/>
<feature type="transmembrane region" description="Helical" evidence="9">
    <location>
        <begin position="46"/>
        <end position="68"/>
    </location>
</feature>
<feature type="compositionally biased region" description="Low complexity" evidence="8">
    <location>
        <begin position="612"/>
        <end position="627"/>
    </location>
</feature>
<dbReference type="PANTHER" id="PTHR33908">
    <property type="entry name" value="MANNOSYLTRANSFERASE YKCB-RELATED"/>
    <property type="match status" value="1"/>
</dbReference>
<dbReference type="EMBL" id="WHPN01000035">
    <property type="protein sequence ID" value="KAF4410828.1"/>
    <property type="molecule type" value="Genomic_DNA"/>
</dbReference>
<evidence type="ECO:0000256" key="5">
    <source>
        <dbReference type="ARBA" id="ARBA00022692"/>
    </source>
</evidence>
<dbReference type="InterPro" id="IPR003342">
    <property type="entry name" value="ArnT-like_N"/>
</dbReference>
<protein>
    <submittedName>
        <fullName evidence="11">Phospholipid carrier-dependent glycosyltransferase</fullName>
    </submittedName>
</protein>
<feature type="domain" description="ArnT-like N-terminal" evidence="10">
    <location>
        <begin position="90"/>
        <end position="260"/>
    </location>
</feature>
<dbReference type="InterPro" id="IPR050297">
    <property type="entry name" value="LipidA_mod_glycosyltrf_83"/>
</dbReference>
<feature type="region of interest" description="Disordered" evidence="8">
    <location>
        <begin position="1"/>
        <end position="39"/>
    </location>
</feature>
<evidence type="ECO:0000256" key="8">
    <source>
        <dbReference type="SAM" id="MobiDB-lite"/>
    </source>
</evidence>
<evidence type="ECO:0000256" key="3">
    <source>
        <dbReference type="ARBA" id="ARBA00022676"/>
    </source>
</evidence>
<gene>
    <name evidence="11" type="ORF">GCU69_01645</name>
</gene>
<reference evidence="11 12" key="1">
    <citation type="submission" date="2019-10" db="EMBL/GenBank/DDBJ databases">
        <title>Streptomyces tenebrisbrunneis sp.nov., an endogenous actinomycete isolated from of Lycium ruthenicum.</title>
        <authorList>
            <person name="Ma L."/>
        </authorList>
    </citation>
    <scope>NUCLEOTIDE SEQUENCE [LARGE SCALE GENOMIC DNA]</scope>
    <source>
        <strain evidence="11 12">TRM 66187</strain>
    </source>
</reference>
<feature type="transmembrane region" description="Helical" evidence="9">
    <location>
        <begin position="242"/>
        <end position="259"/>
    </location>
</feature>
<feature type="transmembrane region" description="Helical" evidence="9">
    <location>
        <begin position="426"/>
        <end position="446"/>
    </location>
</feature>
<evidence type="ECO:0000256" key="6">
    <source>
        <dbReference type="ARBA" id="ARBA00022989"/>
    </source>
</evidence>
<evidence type="ECO:0000313" key="12">
    <source>
        <dbReference type="Proteomes" id="UP000621266"/>
    </source>
</evidence>
<keyword evidence="12" id="KW-1185">Reference proteome</keyword>
<dbReference type="Pfam" id="PF02366">
    <property type="entry name" value="PMT"/>
    <property type="match status" value="1"/>
</dbReference>
<keyword evidence="7 9" id="KW-0472">Membrane</keyword>
<keyword evidence="4" id="KW-0808">Transferase</keyword>
<keyword evidence="5 9" id="KW-0812">Transmembrane</keyword>
<evidence type="ECO:0000256" key="7">
    <source>
        <dbReference type="ARBA" id="ARBA00023136"/>
    </source>
</evidence>
<dbReference type="RefSeq" id="WP_098751748.1">
    <property type="nucleotide sequence ID" value="NZ_WHPN01000035.1"/>
</dbReference>
<feature type="compositionally biased region" description="Pro residues" evidence="8">
    <location>
        <begin position="593"/>
        <end position="611"/>
    </location>
</feature>